<evidence type="ECO:0000313" key="1">
    <source>
        <dbReference type="EMBL" id="OQV11979.1"/>
    </source>
</evidence>
<reference evidence="2" key="1">
    <citation type="submission" date="2017-01" db="EMBL/GenBank/DDBJ databases">
        <title>Comparative genomics of anhydrobiosis in the tardigrade Hypsibius dujardini.</title>
        <authorList>
            <person name="Yoshida Y."/>
            <person name="Koutsovoulos G."/>
            <person name="Laetsch D."/>
            <person name="Stevens L."/>
            <person name="Kumar S."/>
            <person name="Horikawa D."/>
            <person name="Ishino K."/>
            <person name="Komine S."/>
            <person name="Tomita M."/>
            <person name="Blaxter M."/>
            <person name="Arakawa K."/>
        </authorList>
    </citation>
    <scope>NUCLEOTIDE SEQUENCE [LARGE SCALE GENOMIC DNA]</scope>
    <source>
        <strain evidence="2">Z151</strain>
    </source>
</reference>
<protein>
    <submittedName>
        <fullName evidence="1">Uncharacterized protein</fullName>
    </submittedName>
</protein>
<accession>A0A1W0W9U1</accession>
<dbReference type="Proteomes" id="UP000192578">
    <property type="component" value="Unassembled WGS sequence"/>
</dbReference>
<dbReference type="OrthoDB" id="10011386at2759"/>
<organism evidence="1 2">
    <name type="scientific">Hypsibius exemplaris</name>
    <name type="common">Freshwater tardigrade</name>
    <dbReference type="NCBI Taxonomy" id="2072580"/>
    <lineage>
        <taxon>Eukaryota</taxon>
        <taxon>Metazoa</taxon>
        <taxon>Ecdysozoa</taxon>
        <taxon>Tardigrada</taxon>
        <taxon>Eutardigrada</taxon>
        <taxon>Parachela</taxon>
        <taxon>Hypsibioidea</taxon>
        <taxon>Hypsibiidae</taxon>
        <taxon>Hypsibius</taxon>
    </lineage>
</organism>
<proteinExistence type="predicted"/>
<gene>
    <name evidence="1" type="ORF">BV898_13773</name>
</gene>
<keyword evidence="2" id="KW-1185">Reference proteome</keyword>
<name>A0A1W0W9U1_HYPEX</name>
<comment type="caution">
    <text evidence="1">The sequence shown here is derived from an EMBL/GenBank/DDBJ whole genome shotgun (WGS) entry which is preliminary data.</text>
</comment>
<dbReference type="AlphaFoldDB" id="A0A1W0W9U1"/>
<dbReference type="EMBL" id="MTYJ01000157">
    <property type="protein sequence ID" value="OQV11979.1"/>
    <property type="molecule type" value="Genomic_DNA"/>
</dbReference>
<sequence length="83" mass="9704">MKIIVIYDNVCNLDFIHAAKNPLPLPKPYDSLWLEINKVIDIFHLKNHRRPECKTTYNPDNTRKVLPNLKKGNIEVAKKTFFG</sequence>
<evidence type="ECO:0000313" key="2">
    <source>
        <dbReference type="Proteomes" id="UP000192578"/>
    </source>
</evidence>